<feature type="region of interest" description="Disordered" evidence="12">
    <location>
        <begin position="188"/>
        <end position="401"/>
    </location>
</feature>
<dbReference type="GO" id="GO:0003743">
    <property type="term" value="F:translation initiation factor activity"/>
    <property type="evidence" value="ECO:0007669"/>
    <property type="project" value="UniProtKB-UniRule"/>
</dbReference>
<proteinExistence type="inferred from homology"/>
<feature type="compositionally biased region" description="Basic residues" evidence="12">
    <location>
        <begin position="386"/>
        <end position="395"/>
    </location>
</feature>
<dbReference type="KEGG" id="sdyn:Mal52_23530"/>
<feature type="binding site" evidence="10">
    <location>
        <begin position="598"/>
        <end position="601"/>
    </location>
    <ligand>
        <name>GTP</name>
        <dbReference type="ChEBI" id="CHEBI:37565"/>
    </ligand>
</feature>
<dbReference type="HAMAP" id="MF_00100_B">
    <property type="entry name" value="IF_2_B"/>
    <property type="match status" value="1"/>
</dbReference>
<feature type="compositionally biased region" description="Low complexity" evidence="12">
    <location>
        <begin position="282"/>
        <end position="294"/>
    </location>
</feature>
<feature type="binding site" evidence="10">
    <location>
        <begin position="498"/>
        <end position="505"/>
    </location>
    <ligand>
        <name>GTP</name>
        <dbReference type="ChEBI" id="CHEBI:37565"/>
    </ligand>
</feature>
<dbReference type="Gene3D" id="2.40.30.10">
    <property type="entry name" value="Translation factors"/>
    <property type="match status" value="2"/>
</dbReference>
<dbReference type="InterPro" id="IPR006847">
    <property type="entry name" value="IF2_N"/>
</dbReference>
<dbReference type="FunFam" id="3.40.50.10050:FF:000001">
    <property type="entry name" value="Translation initiation factor IF-2"/>
    <property type="match status" value="1"/>
</dbReference>
<reference evidence="14 15" key="1">
    <citation type="submission" date="2019-02" db="EMBL/GenBank/DDBJ databases">
        <title>Deep-cultivation of Planctomycetes and their phenomic and genomic characterization uncovers novel biology.</title>
        <authorList>
            <person name="Wiegand S."/>
            <person name="Jogler M."/>
            <person name="Boedeker C."/>
            <person name="Pinto D."/>
            <person name="Vollmers J."/>
            <person name="Rivas-Marin E."/>
            <person name="Kohn T."/>
            <person name="Peeters S.H."/>
            <person name="Heuer A."/>
            <person name="Rast P."/>
            <person name="Oberbeckmann S."/>
            <person name="Bunk B."/>
            <person name="Jeske O."/>
            <person name="Meyerdierks A."/>
            <person name="Storesund J.E."/>
            <person name="Kallscheuer N."/>
            <person name="Luecker S."/>
            <person name="Lage O.M."/>
            <person name="Pohl T."/>
            <person name="Merkel B.J."/>
            <person name="Hornburger P."/>
            <person name="Mueller R.-W."/>
            <person name="Bruemmer F."/>
            <person name="Labrenz M."/>
            <person name="Spormann A.M."/>
            <person name="Op den Camp H."/>
            <person name="Overmann J."/>
            <person name="Amann R."/>
            <person name="Jetten M.S.M."/>
            <person name="Mascher T."/>
            <person name="Medema M.H."/>
            <person name="Devos D.P."/>
            <person name="Kaster A.-K."/>
            <person name="Ovreas L."/>
            <person name="Rohde M."/>
            <person name="Galperin M.Y."/>
            <person name="Jogler C."/>
        </authorList>
    </citation>
    <scope>NUCLEOTIDE SEQUENCE [LARGE SCALE GENOMIC DNA]</scope>
    <source>
        <strain evidence="14 15">Mal52</strain>
    </source>
</reference>
<dbReference type="Pfam" id="PF22042">
    <property type="entry name" value="EF-G_D2"/>
    <property type="match status" value="1"/>
</dbReference>
<feature type="region of interest" description="Disordered" evidence="12">
    <location>
        <begin position="84"/>
        <end position="160"/>
    </location>
</feature>
<evidence type="ECO:0000313" key="15">
    <source>
        <dbReference type="Proteomes" id="UP000319383"/>
    </source>
</evidence>
<dbReference type="Pfam" id="PF03144">
    <property type="entry name" value="GTP_EFTU_D2"/>
    <property type="match status" value="1"/>
</dbReference>
<dbReference type="Pfam" id="PF11987">
    <property type="entry name" value="IF-2"/>
    <property type="match status" value="1"/>
</dbReference>
<feature type="compositionally biased region" description="Low complexity" evidence="12">
    <location>
        <begin position="197"/>
        <end position="220"/>
    </location>
</feature>
<dbReference type="CDD" id="cd01887">
    <property type="entry name" value="IF2_eIF5B"/>
    <property type="match status" value="1"/>
</dbReference>
<dbReference type="Gene3D" id="3.40.50.10050">
    <property type="entry name" value="Translation initiation factor IF- 2, domain 3"/>
    <property type="match status" value="1"/>
</dbReference>
<keyword evidence="5 10" id="KW-0396">Initiation factor</keyword>
<dbReference type="InterPro" id="IPR036925">
    <property type="entry name" value="TIF_IF2_dom3_sf"/>
</dbReference>
<dbReference type="NCBIfam" id="TIGR00231">
    <property type="entry name" value="small_GTP"/>
    <property type="match status" value="1"/>
</dbReference>
<dbReference type="InterPro" id="IPR027417">
    <property type="entry name" value="P-loop_NTPase"/>
</dbReference>
<comment type="similarity">
    <text evidence="2 10 11">Belongs to the TRAFAC class translation factor GTPase superfamily. Classic translation factor GTPase family. IF-2 subfamily.</text>
</comment>
<dbReference type="InterPro" id="IPR000178">
    <property type="entry name" value="TF_IF2_bacterial-like"/>
</dbReference>
<dbReference type="InterPro" id="IPR023115">
    <property type="entry name" value="TIF_IF2_dom3"/>
</dbReference>
<dbReference type="Gene3D" id="1.10.10.2480">
    <property type="match status" value="1"/>
</dbReference>
<evidence type="ECO:0000313" key="14">
    <source>
        <dbReference type="EMBL" id="QDU43876.1"/>
    </source>
</evidence>
<dbReference type="FunFam" id="2.40.30.10:FF:000054">
    <property type="entry name" value="Translation initiation factor IF-2"/>
    <property type="match status" value="1"/>
</dbReference>
<dbReference type="InterPro" id="IPR053905">
    <property type="entry name" value="EF-G-like_DII"/>
</dbReference>
<keyword evidence="6 10" id="KW-0547">Nucleotide-binding</keyword>
<dbReference type="CDD" id="cd03702">
    <property type="entry name" value="IF2_mtIF2_II"/>
    <property type="match status" value="1"/>
</dbReference>
<dbReference type="InterPro" id="IPR004161">
    <property type="entry name" value="EFTu-like_2"/>
</dbReference>
<dbReference type="InterPro" id="IPR015760">
    <property type="entry name" value="TIF_IF2"/>
</dbReference>
<evidence type="ECO:0000256" key="1">
    <source>
        <dbReference type="ARBA" id="ARBA00004496"/>
    </source>
</evidence>
<dbReference type="GO" id="GO:0005829">
    <property type="term" value="C:cytosol"/>
    <property type="evidence" value="ECO:0007669"/>
    <property type="project" value="TreeGrafter"/>
</dbReference>
<dbReference type="EMBL" id="CP036276">
    <property type="protein sequence ID" value="QDU43876.1"/>
    <property type="molecule type" value="Genomic_DNA"/>
</dbReference>
<feature type="region of interest" description="G-domain" evidence="10">
    <location>
        <begin position="492"/>
        <end position="640"/>
    </location>
</feature>
<evidence type="ECO:0000256" key="12">
    <source>
        <dbReference type="SAM" id="MobiDB-lite"/>
    </source>
</evidence>
<keyword evidence="4 10" id="KW-0963">Cytoplasm</keyword>
<keyword evidence="8 10" id="KW-0342">GTP-binding</keyword>
<feature type="compositionally biased region" description="Basic and acidic residues" evidence="12">
    <location>
        <begin position="129"/>
        <end position="142"/>
    </location>
</feature>
<gene>
    <name evidence="10 14" type="primary">infB</name>
    <name evidence="14" type="ORF">Mal52_23530</name>
</gene>
<evidence type="ECO:0000256" key="11">
    <source>
        <dbReference type="RuleBase" id="RU000644"/>
    </source>
</evidence>
<dbReference type="PROSITE" id="PS51722">
    <property type="entry name" value="G_TR_2"/>
    <property type="match status" value="1"/>
</dbReference>
<accession>A0A517ZN33</accession>
<name>A0A517ZN33_9PLAN</name>
<sequence length="997" mass="107652">MPSSDWLRLVSGQRQTGFEAVIWTVYPGSFGLKVRIFALAKELKMDSKELIDLCRKAGIEIKNSALASISGEERDKVLAAVQKSDSVATAPSSATGPLAPVREKPPVGSSAKVPEIKVIPSKPAKPRAKPPEEKPPEEKPEEAPAPVAEKPISKPRDLAAEQMMVPVESASMRSAEGKAAAAGPLAGMRAKKDAVEEAPPAAEEPPVVGDAPAEEPPAVETEPKSDTPSTDVAPMRRGDYIPPAGHGGAGMKSVTPMAPIGSAADASPPATEKQPRRRKSPRLPSLAAPAMAKPPVAPPKPTEAPAQKPDIRLPTDVMTQSRPLQEYVKQHAEEKKKKKSGIVPASPISPEERKQNKRGAGLIETRETRQGKRKRRGGRDDDDRRPRRGMRRKSRPTSTIPLKTSAKIEFPITIRSLSEAIGRPAKTLMTMMFQRGEPLTINASLDEETAIELSMECGVDLEVRHERDIELELVEKLTGGDGDVEGETIRPTIVTILGHVDHGKTTLLDALRSANVADGEAGGITQHIAAYQVEHEGQKITFVDTPGHAAFGEMRARGANVTDIVVLVVAADDGVMPQTKEAISHAKAAGVPIIVAMNKIDLQGVDEQRVLQELSTNNVLPAEWGGDYEVIRTSATTRQGLDELLHTIVLTAELHEYKGNPNVPAHGVCLEAFRDEGRGVLAWLIVQQGTLRIGDDVLCGPAYGRIRAMYDDHGNELEEAPPSTPIKVSGLDVVPGAGDHFFAMADIDEAREAAESRRQRGRAESLAGRGLPRTLEDILNQAKEGDVQDLPLIIKADTPGSGEALRSEIEKLDHPEVRVEIVHEGVGGVNESDVTLASATGAIIVAFHVVAEDRAAALADKEGVEIRRYSIIYEVSDDIKAALEGLLRPELRDVPTGRVLVLKTFSISRFGTIAGCRVLNGTIDRNNRMHVIRDQKVLNNYRIASLKREKDDVKEVRDGMECGIRLEGFNDVKEGDLLEAYRVEEVKRTLESTAAGS</sequence>
<dbReference type="SUPFAM" id="SSF52156">
    <property type="entry name" value="Initiation factor IF2/eIF5b, domain 3"/>
    <property type="match status" value="1"/>
</dbReference>
<evidence type="ECO:0000256" key="10">
    <source>
        <dbReference type="HAMAP-Rule" id="MF_00100"/>
    </source>
</evidence>
<dbReference type="Pfam" id="PF00009">
    <property type="entry name" value="GTP_EFTU"/>
    <property type="match status" value="1"/>
</dbReference>
<evidence type="ECO:0000256" key="4">
    <source>
        <dbReference type="ARBA" id="ARBA00022490"/>
    </source>
</evidence>
<evidence type="ECO:0000256" key="8">
    <source>
        <dbReference type="ARBA" id="ARBA00023134"/>
    </source>
</evidence>
<dbReference type="PANTHER" id="PTHR43381:SF5">
    <property type="entry name" value="TR-TYPE G DOMAIN-CONTAINING PROTEIN"/>
    <property type="match status" value="1"/>
</dbReference>
<keyword evidence="7 10" id="KW-0648">Protein biosynthesis</keyword>
<dbReference type="SUPFAM" id="SSF52540">
    <property type="entry name" value="P-loop containing nucleoside triphosphate hydrolases"/>
    <property type="match status" value="1"/>
</dbReference>
<protein>
    <recommendedName>
        <fullName evidence="3 10">Translation initiation factor IF-2</fullName>
    </recommendedName>
</protein>
<comment type="subcellular location">
    <subcellularLocation>
        <location evidence="1 10">Cytoplasm</location>
    </subcellularLocation>
</comment>
<evidence type="ECO:0000256" key="6">
    <source>
        <dbReference type="ARBA" id="ARBA00022741"/>
    </source>
</evidence>
<dbReference type="AlphaFoldDB" id="A0A517ZN33"/>
<evidence type="ECO:0000256" key="9">
    <source>
        <dbReference type="ARBA" id="ARBA00025162"/>
    </source>
</evidence>
<dbReference type="FunFam" id="2.40.30.10:FF:000008">
    <property type="entry name" value="Translation initiation factor IF-2"/>
    <property type="match status" value="1"/>
</dbReference>
<evidence type="ECO:0000259" key="13">
    <source>
        <dbReference type="PROSITE" id="PS51722"/>
    </source>
</evidence>
<comment type="function">
    <text evidence="9 10 11">One of the essential components for the initiation of protein synthesis. Protects formylmethionyl-tRNA from spontaneous hydrolysis and promotes its binding to the 30S ribosomal subunits. Also involved in the hydrolysis of GTP during the formation of the 70S ribosomal complex.</text>
</comment>
<keyword evidence="15" id="KW-1185">Reference proteome</keyword>
<evidence type="ECO:0000256" key="5">
    <source>
        <dbReference type="ARBA" id="ARBA00022540"/>
    </source>
</evidence>
<feature type="compositionally biased region" description="Polar residues" evidence="12">
    <location>
        <begin position="84"/>
        <end position="95"/>
    </location>
</feature>
<dbReference type="GO" id="GO:0005525">
    <property type="term" value="F:GTP binding"/>
    <property type="evidence" value="ECO:0007669"/>
    <property type="project" value="UniProtKB-KW"/>
</dbReference>
<dbReference type="InterPro" id="IPR005225">
    <property type="entry name" value="Small_GTP-bd"/>
</dbReference>
<dbReference type="InterPro" id="IPR000795">
    <property type="entry name" value="T_Tr_GTP-bd_dom"/>
</dbReference>
<dbReference type="NCBIfam" id="TIGR00487">
    <property type="entry name" value="IF-2"/>
    <property type="match status" value="1"/>
</dbReference>
<feature type="domain" description="Tr-type G" evidence="13">
    <location>
        <begin position="489"/>
        <end position="658"/>
    </location>
</feature>
<dbReference type="Proteomes" id="UP000319383">
    <property type="component" value="Chromosome"/>
</dbReference>
<evidence type="ECO:0000256" key="7">
    <source>
        <dbReference type="ARBA" id="ARBA00022917"/>
    </source>
</evidence>
<dbReference type="CDD" id="cd03692">
    <property type="entry name" value="mtIF2_IVc"/>
    <property type="match status" value="1"/>
</dbReference>
<dbReference type="Gene3D" id="3.40.50.300">
    <property type="entry name" value="P-loop containing nucleotide triphosphate hydrolases"/>
    <property type="match status" value="1"/>
</dbReference>
<organism evidence="14 15">
    <name type="scientific">Symmachiella dynata</name>
    <dbReference type="NCBI Taxonomy" id="2527995"/>
    <lineage>
        <taxon>Bacteria</taxon>
        <taxon>Pseudomonadati</taxon>
        <taxon>Planctomycetota</taxon>
        <taxon>Planctomycetia</taxon>
        <taxon>Planctomycetales</taxon>
        <taxon>Planctomycetaceae</taxon>
        <taxon>Symmachiella</taxon>
    </lineage>
</organism>
<feature type="binding site" evidence="10">
    <location>
        <begin position="544"/>
        <end position="548"/>
    </location>
    <ligand>
        <name>GTP</name>
        <dbReference type="ChEBI" id="CHEBI:37565"/>
    </ligand>
</feature>
<dbReference type="PANTHER" id="PTHR43381">
    <property type="entry name" value="TRANSLATION INITIATION FACTOR IF-2-RELATED"/>
    <property type="match status" value="1"/>
</dbReference>
<dbReference type="SUPFAM" id="SSF50447">
    <property type="entry name" value="Translation proteins"/>
    <property type="match status" value="2"/>
</dbReference>
<evidence type="ECO:0000256" key="2">
    <source>
        <dbReference type="ARBA" id="ARBA00007733"/>
    </source>
</evidence>
<evidence type="ECO:0000256" key="3">
    <source>
        <dbReference type="ARBA" id="ARBA00020675"/>
    </source>
</evidence>
<dbReference type="FunFam" id="3.40.50.300:FF:000019">
    <property type="entry name" value="Translation initiation factor IF-2"/>
    <property type="match status" value="1"/>
</dbReference>
<dbReference type="InterPro" id="IPR009000">
    <property type="entry name" value="Transl_B-barrel_sf"/>
</dbReference>
<dbReference type="InterPro" id="IPR044145">
    <property type="entry name" value="IF2_II"/>
</dbReference>
<dbReference type="GO" id="GO:0003924">
    <property type="term" value="F:GTPase activity"/>
    <property type="evidence" value="ECO:0007669"/>
    <property type="project" value="UniProtKB-UniRule"/>
</dbReference>
<dbReference type="Pfam" id="PF04760">
    <property type="entry name" value="IF2_N"/>
    <property type="match status" value="1"/>
</dbReference>